<feature type="region of interest" description="Disordered" evidence="6">
    <location>
        <begin position="571"/>
        <end position="597"/>
    </location>
</feature>
<feature type="compositionally biased region" description="Low complexity" evidence="6">
    <location>
        <begin position="365"/>
        <end position="374"/>
    </location>
</feature>
<dbReference type="Pfam" id="PF05277">
    <property type="entry name" value="DUF726"/>
    <property type="match status" value="1"/>
</dbReference>
<evidence type="ECO:0000256" key="4">
    <source>
        <dbReference type="ARBA" id="ARBA00022989"/>
    </source>
</evidence>
<keyword evidence="4 7" id="KW-1133">Transmembrane helix</keyword>
<comment type="caution">
    <text evidence="8">The sequence shown here is derived from an EMBL/GenBank/DDBJ whole genome shotgun (WGS) entry which is preliminary data.</text>
</comment>
<dbReference type="PANTHER" id="PTHR17920">
    <property type="entry name" value="TRANSMEMBRANE AND COILED-COIL DOMAIN-CONTAINING PROTEIN 4 TMCO4"/>
    <property type="match status" value="1"/>
</dbReference>
<reference evidence="8 9" key="1">
    <citation type="submission" date="2016-07" db="EMBL/GenBank/DDBJ databases">
        <title>Pervasive Adenine N6-methylation of Active Genes in Fungi.</title>
        <authorList>
            <consortium name="DOE Joint Genome Institute"/>
            <person name="Mondo S.J."/>
            <person name="Dannebaum R.O."/>
            <person name="Kuo R.C."/>
            <person name="Labutti K."/>
            <person name="Haridas S."/>
            <person name="Kuo A."/>
            <person name="Salamov A."/>
            <person name="Ahrendt S.R."/>
            <person name="Lipzen A."/>
            <person name="Sullivan W."/>
            <person name="Andreopoulos W.B."/>
            <person name="Clum A."/>
            <person name="Lindquist E."/>
            <person name="Daum C."/>
            <person name="Ramamoorthy G.K."/>
            <person name="Gryganskyi A."/>
            <person name="Culley D."/>
            <person name="Magnuson J.K."/>
            <person name="James T.Y."/>
            <person name="O'Malley M.A."/>
            <person name="Stajich J.E."/>
            <person name="Spatafora J.W."/>
            <person name="Visel A."/>
            <person name="Grigoriev I.V."/>
        </authorList>
    </citation>
    <scope>NUCLEOTIDE SEQUENCE [LARGE SCALE GENOMIC DNA]</scope>
    <source>
        <strain evidence="8 9">NRRL 1336</strain>
    </source>
</reference>
<accession>A0A1X2I0R4</accession>
<evidence type="ECO:0000256" key="2">
    <source>
        <dbReference type="ARBA" id="ARBA00009824"/>
    </source>
</evidence>
<name>A0A1X2I0R4_9FUNG</name>
<evidence type="ECO:0000256" key="6">
    <source>
        <dbReference type="SAM" id="MobiDB-lite"/>
    </source>
</evidence>
<feature type="region of interest" description="Disordered" evidence="6">
    <location>
        <begin position="1108"/>
        <end position="1130"/>
    </location>
</feature>
<dbReference type="Proteomes" id="UP000193560">
    <property type="component" value="Unassembled WGS sequence"/>
</dbReference>
<feature type="compositionally biased region" description="Polar residues" evidence="6">
    <location>
        <begin position="375"/>
        <end position="385"/>
    </location>
</feature>
<feature type="compositionally biased region" description="Polar residues" evidence="6">
    <location>
        <begin position="1042"/>
        <end position="1067"/>
    </location>
</feature>
<feature type="compositionally biased region" description="Low complexity" evidence="6">
    <location>
        <begin position="1233"/>
        <end position="1244"/>
    </location>
</feature>
<dbReference type="InterPro" id="IPR029058">
    <property type="entry name" value="AB_hydrolase_fold"/>
</dbReference>
<feature type="region of interest" description="Disordered" evidence="6">
    <location>
        <begin position="102"/>
        <end position="145"/>
    </location>
</feature>
<keyword evidence="3 7" id="KW-0812">Transmembrane</keyword>
<feature type="transmembrane region" description="Helical" evidence="7">
    <location>
        <begin position="647"/>
        <end position="669"/>
    </location>
</feature>
<dbReference type="PANTHER" id="PTHR17920:SF3">
    <property type="entry name" value="TRANSMEMBRANE AND COILED-COIL DOMAIN-CONTAINING PROTEIN 4"/>
    <property type="match status" value="1"/>
</dbReference>
<feature type="compositionally biased region" description="Polar residues" evidence="6">
    <location>
        <begin position="1"/>
        <end position="40"/>
    </location>
</feature>
<gene>
    <name evidence="8" type="ORF">BCR42DRAFT_456334</name>
</gene>
<feature type="compositionally biased region" description="Polar residues" evidence="6">
    <location>
        <begin position="982"/>
        <end position="994"/>
    </location>
</feature>
<dbReference type="InterPro" id="IPR007941">
    <property type="entry name" value="DUF726"/>
</dbReference>
<dbReference type="EMBL" id="MCGE01000038">
    <property type="protein sequence ID" value="ORZ06660.1"/>
    <property type="molecule type" value="Genomic_DNA"/>
</dbReference>
<organism evidence="8 9">
    <name type="scientific">Absidia repens</name>
    <dbReference type="NCBI Taxonomy" id="90262"/>
    <lineage>
        <taxon>Eukaryota</taxon>
        <taxon>Fungi</taxon>
        <taxon>Fungi incertae sedis</taxon>
        <taxon>Mucoromycota</taxon>
        <taxon>Mucoromycotina</taxon>
        <taxon>Mucoromycetes</taxon>
        <taxon>Mucorales</taxon>
        <taxon>Cunninghamellaceae</taxon>
        <taxon>Absidia</taxon>
    </lineage>
</organism>
<evidence type="ECO:0000256" key="1">
    <source>
        <dbReference type="ARBA" id="ARBA00004141"/>
    </source>
</evidence>
<comment type="subcellular location">
    <subcellularLocation>
        <location evidence="1">Membrane</location>
        <topology evidence="1">Multi-pass membrane protein</topology>
    </subcellularLocation>
</comment>
<feature type="compositionally biased region" description="Low complexity" evidence="6">
    <location>
        <begin position="439"/>
        <end position="452"/>
    </location>
</feature>
<feature type="compositionally biased region" description="Low complexity" evidence="6">
    <location>
        <begin position="1018"/>
        <end position="1034"/>
    </location>
</feature>
<feature type="region of interest" description="Disordered" evidence="6">
    <location>
        <begin position="346"/>
        <end position="452"/>
    </location>
</feature>
<feature type="compositionally biased region" description="Low complexity" evidence="6">
    <location>
        <begin position="1181"/>
        <end position="1220"/>
    </location>
</feature>
<sequence>MVTLSSSDTKATPSPLQTSLLVMDSSSNAPPSPYSVTSLQVHEDTASQAASTNTSTTATASHHTLEKNDDNQNEDESAKKTTAVELPLESTEMMEQQLPQQFNKTYRQKRKHKKTTATKKSNSKQQQEDSTQTVDNHSTKDQHTQLTFSRVRNHDATNRTTAKEAVVLAWIDNVAQAPAQMTETSHIIDLDSTSTTTTLVPSHFKIADDAAAVAAATNASTADGSLPRLPGTGREEDSTMPDGDAAPIQETKDVFTDAQKMAYVGLCAVTTLEVVHDFKGKEFTYARMSADNWQRKLMRIIYMHMDVSPEEIKMIESLSKHDILPTDFVYQFTAQGETATVNVKDLQGHQSSTSPPPPPPEDHPSSTSSKDQSSPALSTDNNDTALSAPKTDDNIMPVGDQDDNSSLDVDKDNRDDATDSSTSVRSEPINPATLPPLPRSRTNSTIDTTSNDDAILSSAATLSIDSNSSTDDDDNDRSSTAAANLDKYEAPEHYVIDLRWTVMCDLFLICLSLENYDARSRVFINRMANYLSLDWHQVLSFERRITQHLLQVEGAWETQSSLTDNTSLTSISTSSSTMVDPSQLSNTKERTSRNKQRKKRRYVMIGLATIGGGLILGLSAGFMAPVIAGGLGALLTTVGVSGTSTFLGGATGIGLITSAATVAGGRLGAKSMNKRMKSIGTFEFLPIHVNHQASCIISVTGWLPRSDNKEEAATLPFSPLDSVMGDHYTLYWEPDMLEELGSAFKIFATEAVTFSVQQALGHTIMGALLAGLAWPLALTKLGYLVDNPWANGLDRARSAGLILADTLMNRNLGSRPVTLIGYSLGARVIFYCLVELARMNAYGLVENVALFGAPVSASKVQWRDATSIVAGRIINGYATNDWLLGFLFRATNAGSTLVGNNVAGLHALEMTECNRVQNMDCTDLIKGHLSYRMAMPKLLKRAGFMVTKEDIDEKKEKEKDMLGFVMKRSGSQENVDIDASRKSSLSSGTASIQLPSKPLATTAMENSLSVNRSMSSHSTSPIQRSVSSSSSSTSKELGVSPRLSSSMAHDLSQQNHRDNSTAQPPTISSSSSSSSSSSTQPPAPLVEGISDMDIIADILANATAAASSKTGTYSSMSSGKASITSTTTPTTPATAIAVTSTNAATMKSSTSSRSRGSSGFFGFTRSKSETTQTSAPAPVSTTDLTTNTDTTTPINRNSSSSSISITCDPATTTTTKNTTNRSSLSFWTRNSKKSTTSAASNNNSIPADQKQALVEECGVEIKEIKTTLGKMVVPGEVIHPMPKVNLEMPQHARINR</sequence>
<feature type="region of interest" description="Disordered" evidence="6">
    <location>
        <begin position="1146"/>
        <end position="1244"/>
    </location>
</feature>
<evidence type="ECO:0000256" key="7">
    <source>
        <dbReference type="SAM" id="Phobius"/>
    </source>
</evidence>
<feature type="compositionally biased region" description="Low complexity" evidence="6">
    <location>
        <begin position="1146"/>
        <end position="1165"/>
    </location>
</feature>
<comment type="similarity">
    <text evidence="2">Belongs to the TMCO4 family.</text>
</comment>
<feature type="compositionally biased region" description="Low complexity" evidence="6">
    <location>
        <begin position="1068"/>
        <end position="1078"/>
    </location>
</feature>
<feature type="compositionally biased region" description="Basic and acidic residues" evidence="6">
    <location>
        <begin position="408"/>
        <end position="417"/>
    </location>
</feature>
<feature type="compositionally biased region" description="Basic residues" evidence="6">
    <location>
        <begin position="106"/>
        <end position="117"/>
    </location>
</feature>
<feature type="compositionally biased region" description="Low complexity" evidence="6">
    <location>
        <begin position="46"/>
        <end position="62"/>
    </location>
</feature>
<evidence type="ECO:0000256" key="5">
    <source>
        <dbReference type="ARBA" id="ARBA00023136"/>
    </source>
</evidence>
<feature type="region of interest" description="Disordered" evidence="6">
    <location>
        <begin position="220"/>
        <end position="246"/>
    </location>
</feature>
<dbReference type="OrthoDB" id="277931at2759"/>
<feature type="compositionally biased region" description="Polar residues" evidence="6">
    <location>
        <begin position="1003"/>
        <end position="1017"/>
    </location>
</feature>
<evidence type="ECO:0000313" key="8">
    <source>
        <dbReference type="EMBL" id="ORZ06660.1"/>
    </source>
</evidence>
<protein>
    <recommendedName>
        <fullName evidence="10">DUF726-domain-containing protein</fullName>
    </recommendedName>
</protein>
<dbReference type="GO" id="GO:0016020">
    <property type="term" value="C:membrane"/>
    <property type="evidence" value="ECO:0007669"/>
    <property type="project" value="UniProtKB-SubCell"/>
</dbReference>
<evidence type="ECO:0000256" key="3">
    <source>
        <dbReference type="ARBA" id="ARBA00022692"/>
    </source>
</evidence>
<keyword evidence="9" id="KW-1185">Reference proteome</keyword>
<proteinExistence type="inferred from homology"/>
<keyword evidence="5 7" id="KW-0472">Membrane</keyword>
<dbReference type="SUPFAM" id="SSF53474">
    <property type="entry name" value="alpha/beta-Hydrolases"/>
    <property type="match status" value="1"/>
</dbReference>
<feature type="region of interest" description="Disordered" evidence="6">
    <location>
        <begin position="1"/>
        <end position="80"/>
    </location>
</feature>
<evidence type="ECO:0000313" key="9">
    <source>
        <dbReference type="Proteomes" id="UP000193560"/>
    </source>
</evidence>
<feature type="transmembrane region" description="Helical" evidence="7">
    <location>
        <begin position="602"/>
        <end position="627"/>
    </location>
</feature>
<feature type="region of interest" description="Disordered" evidence="6">
    <location>
        <begin position="973"/>
        <end position="1086"/>
    </location>
</feature>
<evidence type="ECO:0008006" key="10">
    <source>
        <dbReference type="Google" id="ProtNLM"/>
    </source>
</evidence>